<dbReference type="Proteomes" id="UP000307968">
    <property type="component" value="Chromosome"/>
</dbReference>
<evidence type="ECO:0000259" key="1">
    <source>
        <dbReference type="Pfam" id="PF00561"/>
    </source>
</evidence>
<dbReference type="SUPFAM" id="SSF53474">
    <property type="entry name" value="alpha/beta-Hydrolases"/>
    <property type="match status" value="1"/>
</dbReference>
<dbReference type="GeneID" id="61766187"/>
<dbReference type="Proteomes" id="UP000624159">
    <property type="component" value="Unassembled WGS sequence"/>
</dbReference>
<feature type="domain" description="AB hydrolase-1" evidence="1">
    <location>
        <begin position="29"/>
        <end position="255"/>
    </location>
</feature>
<evidence type="ECO:0000313" key="3">
    <source>
        <dbReference type="EMBL" id="VEI69342.1"/>
    </source>
</evidence>
<dbReference type="Gene3D" id="3.40.50.1820">
    <property type="entry name" value="alpha/beta hydrolase"/>
    <property type="match status" value="1"/>
</dbReference>
<proteinExistence type="predicted"/>
<keyword evidence="2" id="KW-0378">Hydrolase</keyword>
<dbReference type="InterPro" id="IPR000073">
    <property type="entry name" value="AB_hydrolase_1"/>
</dbReference>
<dbReference type="InterPro" id="IPR050266">
    <property type="entry name" value="AB_hydrolase_sf"/>
</dbReference>
<accession>A0A448SNR2</accession>
<reference evidence="2 7" key="2">
    <citation type="submission" date="2020-11" db="EMBL/GenBank/DDBJ databases">
        <title>Enhanced detection system for hospital associated transmission using whole genome sequencing surveillance.</title>
        <authorList>
            <person name="Harrison L.H."/>
            <person name="Van Tyne D."/>
            <person name="Marsh J.W."/>
            <person name="Griffith M.P."/>
            <person name="Snyder D.J."/>
            <person name="Cooper V.S."/>
            <person name="Mustapha M."/>
        </authorList>
    </citation>
    <scope>NUCLEOTIDE SEQUENCE [LARGE SCALE GENOMIC DNA]</scope>
    <source>
        <strain evidence="2 7">SER00230</strain>
    </source>
</reference>
<dbReference type="EMBL" id="LR590463">
    <property type="protein sequence ID" value="VTP63685.1"/>
    <property type="molecule type" value="Genomic_DNA"/>
</dbReference>
<dbReference type="RefSeq" id="WP_015672681.1">
    <property type="nucleotide sequence ID" value="NZ_CAMIPJ010000001.1"/>
</dbReference>
<dbReference type="Pfam" id="PF00561">
    <property type="entry name" value="Abhydrolase_1"/>
    <property type="match status" value="1"/>
</dbReference>
<reference evidence="3 5" key="1">
    <citation type="submission" date="2018-12" db="EMBL/GenBank/DDBJ databases">
        <authorList>
            <consortium name="Pathogen Informatics"/>
        </authorList>
    </citation>
    <scope>NUCLEOTIDE SEQUENCE [LARGE SCALE GENOMIC DNA]</scope>
    <source>
        <strain evidence="3 5">NCTC10036</strain>
        <strain evidence="4 6">NCTC12971</strain>
    </source>
</reference>
<dbReference type="PANTHER" id="PTHR43798">
    <property type="entry name" value="MONOACYLGLYCEROL LIPASE"/>
    <property type="match status" value="1"/>
</dbReference>
<evidence type="ECO:0000313" key="5">
    <source>
        <dbReference type="Proteomes" id="UP000281904"/>
    </source>
</evidence>
<dbReference type="InterPro" id="IPR029058">
    <property type="entry name" value="AB_hydrolase_fold"/>
</dbReference>
<name>A0A448SNR2_SERRU</name>
<dbReference type="AlphaFoldDB" id="A0A448SNR2"/>
<dbReference type="EMBL" id="JADULK010000002">
    <property type="protein sequence ID" value="MBH1928953.1"/>
    <property type="molecule type" value="Genomic_DNA"/>
</dbReference>
<evidence type="ECO:0000313" key="2">
    <source>
        <dbReference type="EMBL" id="MBH1928953.1"/>
    </source>
</evidence>
<evidence type="ECO:0000313" key="4">
    <source>
        <dbReference type="EMBL" id="VTP63685.1"/>
    </source>
</evidence>
<dbReference type="KEGG" id="srz:AXX16_2530"/>
<keyword evidence="7" id="KW-1185">Reference proteome</keyword>
<sequence length="279" mass="31965">MKPETEIVRVGDWQVYVERYIYPGVTDSVICVNGSFSTTLAFRSCVRNFKNRVNVILFDLPFLGQSREHNDLTKPLSKTDEVFILQSLINHYEPSYLLSISWGGLAALMALSSRPRSIRKAVVASFSTKVNDAMNYYVSQGKKLLDEGKGDEAAMLLNTEVGKYLPNLLKQVNYEHLRQFDESAQKQVRYHVAQITEFNQADYIDTFRQIDTPILFINGEQDEYTTAQDIKELSNYINNCEFITVPQAGHFIYMESRFAADYFNDVMNGFLFVEEAMAS</sequence>
<organism evidence="3 5">
    <name type="scientific">Serratia rubidaea</name>
    <name type="common">Serratia marinorubra</name>
    <dbReference type="NCBI Taxonomy" id="61652"/>
    <lineage>
        <taxon>Bacteria</taxon>
        <taxon>Pseudomonadati</taxon>
        <taxon>Pseudomonadota</taxon>
        <taxon>Gammaproteobacteria</taxon>
        <taxon>Enterobacterales</taxon>
        <taxon>Yersiniaceae</taxon>
        <taxon>Serratia</taxon>
    </lineage>
</organism>
<dbReference type="Proteomes" id="UP000281904">
    <property type="component" value="Chromosome"/>
</dbReference>
<protein>
    <submittedName>
        <fullName evidence="3">2-succinyl-6-hydroxy-2,4-cyclohexadiene-1-carboxy late synthase</fullName>
    </submittedName>
    <submittedName>
        <fullName evidence="2">Alpha/beta hydrolase</fullName>
    </submittedName>
</protein>
<gene>
    <name evidence="2" type="ORF">I5U13_04625</name>
    <name evidence="3" type="ORF">NCTC10036_03620</name>
    <name evidence="4" type="ORF">NCTC12971_03283</name>
</gene>
<evidence type="ECO:0000313" key="6">
    <source>
        <dbReference type="Proteomes" id="UP000307968"/>
    </source>
</evidence>
<dbReference type="GO" id="GO:0016787">
    <property type="term" value="F:hydrolase activity"/>
    <property type="evidence" value="ECO:0007669"/>
    <property type="project" value="UniProtKB-KW"/>
</dbReference>
<dbReference type="EMBL" id="LR134493">
    <property type="protein sequence ID" value="VEI69342.1"/>
    <property type="molecule type" value="Genomic_DNA"/>
</dbReference>
<evidence type="ECO:0000313" key="7">
    <source>
        <dbReference type="Proteomes" id="UP000624159"/>
    </source>
</evidence>